<evidence type="ECO:0000313" key="1">
    <source>
        <dbReference type="EMBL" id="SHH06476.1"/>
    </source>
</evidence>
<protein>
    <submittedName>
        <fullName evidence="1">Uncharacterized protein</fullName>
    </submittedName>
</protein>
<dbReference type="GeneID" id="89509132"/>
<dbReference type="EMBL" id="FQXK01000003">
    <property type="protein sequence ID" value="SHH06476.1"/>
    <property type="molecule type" value="Genomic_DNA"/>
</dbReference>
<dbReference type="STRING" id="1121131.SAMN02745229_00129"/>
<dbReference type="Gene3D" id="3.40.50.11350">
    <property type="match status" value="1"/>
</dbReference>
<dbReference type="Proteomes" id="UP000184278">
    <property type="component" value="Unassembled WGS sequence"/>
</dbReference>
<reference evidence="2" key="1">
    <citation type="submission" date="2016-11" db="EMBL/GenBank/DDBJ databases">
        <authorList>
            <person name="Varghese N."/>
            <person name="Submissions S."/>
        </authorList>
    </citation>
    <scope>NUCLEOTIDE SEQUENCE [LARGE SCALE GENOMIC DNA]</scope>
    <source>
        <strain evidence="2">DSM 3071</strain>
    </source>
</reference>
<name>A0A1M5PXP8_BUTFI</name>
<organism evidence="1 2">
    <name type="scientific">Butyrivibrio fibrisolvens DSM 3071</name>
    <dbReference type="NCBI Taxonomy" id="1121131"/>
    <lineage>
        <taxon>Bacteria</taxon>
        <taxon>Bacillati</taxon>
        <taxon>Bacillota</taxon>
        <taxon>Clostridia</taxon>
        <taxon>Lachnospirales</taxon>
        <taxon>Lachnospiraceae</taxon>
        <taxon>Butyrivibrio</taxon>
    </lineage>
</organism>
<sequence>MLLVRDYSTQHNYRTLDISENLFHKALSCVLKGETHFHVKNKNGPSFDLEYVNNQKWCESFPEYPYSPLFRREPLYPPYYMYDEKDKDKICFDILDGIERIWFEEVNEYTVVITGIVLRYTDIAVLWNDKRIKWFYPKEEKIQITYEVQGDEKTLRVHRAFKPSAFDCDFLNMDQVVLFHHFFVYQWLTDLPLNKVKYAEILVAKSEGIGSILTCYTRTRNFLSRFGLEVTLQAGSSRYPDHVIEKYFAIKMTPEDSNEDNTIYITNYYGILFTKMLRLAHEREFGLELMNPGFIDEMKEYSDVIMKGKRMLGVLLRGSDYITSEMSGTSAPAAVESAVPKIREWMDQYGYDGIILATEDADILSKMKAAFPGKIRVVSQVRYSITDFERENVITISELDSIKYSGTDYDVFLEDSLVNYFYALYMISMCESFMYSGESGGMAMAKALNGGKYKKMYSFAEGKEVDE</sequence>
<evidence type="ECO:0000313" key="2">
    <source>
        <dbReference type="Proteomes" id="UP000184278"/>
    </source>
</evidence>
<keyword evidence="2" id="KW-1185">Reference proteome</keyword>
<accession>A0A1M5PXP8</accession>
<dbReference type="OrthoDB" id="9797950at2"/>
<dbReference type="RefSeq" id="WP_073384673.1">
    <property type="nucleotide sequence ID" value="NZ_FQXK01000003.1"/>
</dbReference>
<gene>
    <name evidence="1" type="ORF">SAMN02745229_00129</name>
</gene>
<dbReference type="AlphaFoldDB" id="A0A1M5PXP8"/>
<proteinExistence type="predicted"/>